<dbReference type="GO" id="GO:0003677">
    <property type="term" value="F:DNA binding"/>
    <property type="evidence" value="ECO:0007669"/>
    <property type="project" value="UniProtKB-KW"/>
</dbReference>
<keyword evidence="3" id="KW-0804">Transcription</keyword>
<sequence>MQQIDQKGFRVPKFSQKKLKDMIRSRCLLNEIIFREAIENATDSTDEAVIVAHFRLSRTPKMLDGSESTLNPEIEVAHRHFHQALIAACGSRWLTDFNDRLFDLTTRYRALVAPRHSKIEEEHRQIMEAVLDRDVERAVTLSNAHITKILDLALESEDDEFRVRV</sequence>
<dbReference type="Proteomes" id="UP000571950">
    <property type="component" value="Unassembled WGS sequence"/>
</dbReference>
<proteinExistence type="predicted"/>
<dbReference type="InterPro" id="IPR011711">
    <property type="entry name" value="GntR_C"/>
</dbReference>
<evidence type="ECO:0000256" key="1">
    <source>
        <dbReference type="ARBA" id="ARBA00023015"/>
    </source>
</evidence>
<dbReference type="PANTHER" id="PTHR43537:SF20">
    <property type="entry name" value="HTH-TYPE TRANSCRIPTIONAL REPRESSOR GLAR"/>
    <property type="match status" value="1"/>
</dbReference>
<keyword evidence="2 5" id="KW-0238">DNA-binding</keyword>
<accession>A0A7W6FQU9</accession>
<organism evidence="5 6">
    <name type="scientific">Sphingobium jiangsuense</name>
    <dbReference type="NCBI Taxonomy" id="870476"/>
    <lineage>
        <taxon>Bacteria</taxon>
        <taxon>Pseudomonadati</taxon>
        <taxon>Pseudomonadota</taxon>
        <taxon>Alphaproteobacteria</taxon>
        <taxon>Sphingomonadales</taxon>
        <taxon>Sphingomonadaceae</taxon>
        <taxon>Sphingobium</taxon>
    </lineage>
</organism>
<evidence type="ECO:0000313" key="5">
    <source>
        <dbReference type="EMBL" id="MBB3926384.1"/>
    </source>
</evidence>
<dbReference type="Pfam" id="PF07729">
    <property type="entry name" value="FCD"/>
    <property type="match status" value="1"/>
</dbReference>
<dbReference type="SMART" id="SM00895">
    <property type="entry name" value="FCD"/>
    <property type="match status" value="1"/>
</dbReference>
<dbReference type="RefSeq" id="WP_188071886.1">
    <property type="nucleotide sequence ID" value="NZ_BSPS01000006.1"/>
</dbReference>
<keyword evidence="6" id="KW-1185">Reference proteome</keyword>
<dbReference type="PANTHER" id="PTHR43537">
    <property type="entry name" value="TRANSCRIPTIONAL REGULATOR, GNTR FAMILY"/>
    <property type="match status" value="1"/>
</dbReference>
<name>A0A7W6FQU9_9SPHN</name>
<evidence type="ECO:0000259" key="4">
    <source>
        <dbReference type="SMART" id="SM00895"/>
    </source>
</evidence>
<gene>
    <name evidence="5" type="ORF">GGR43_002101</name>
</gene>
<keyword evidence="1" id="KW-0805">Transcription regulation</keyword>
<comment type="caution">
    <text evidence="5">The sequence shown here is derived from an EMBL/GenBank/DDBJ whole genome shotgun (WGS) entry which is preliminary data.</text>
</comment>
<dbReference type="Gene3D" id="1.20.120.530">
    <property type="entry name" value="GntR ligand-binding domain-like"/>
    <property type="match status" value="1"/>
</dbReference>
<evidence type="ECO:0000256" key="2">
    <source>
        <dbReference type="ARBA" id="ARBA00023125"/>
    </source>
</evidence>
<protein>
    <submittedName>
        <fullName evidence="5">DNA-binding GntR family transcriptional regulator</fullName>
    </submittedName>
</protein>
<dbReference type="AlphaFoldDB" id="A0A7W6FQU9"/>
<reference evidence="5 6" key="1">
    <citation type="submission" date="2020-08" db="EMBL/GenBank/DDBJ databases">
        <title>Genomic Encyclopedia of Type Strains, Phase IV (KMG-IV): sequencing the most valuable type-strain genomes for metagenomic binning, comparative biology and taxonomic classification.</title>
        <authorList>
            <person name="Goeker M."/>
        </authorList>
    </citation>
    <scope>NUCLEOTIDE SEQUENCE [LARGE SCALE GENOMIC DNA]</scope>
    <source>
        <strain evidence="5 6">DSM 26189</strain>
    </source>
</reference>
<evidence type="ECO:0000256" key="3">
    <source>
        <dbReference type="ARBA" id="ARBA00023163"/>
    </source>
</evidence>
<feature type="domain" description="GntR C-terminal" evidence="4">
    <location>
        <begin position="21"/>
        <end position="148"/>
    </location>
</feature>
<dbReference type="SUPFAM" id="SSF48008">
    <property type="entry name" value="GntR ligand-binding domain-like"/>
    <property type="match status" value="1"/>
</dbReference>
<evidence type="ECO:0000313" key="6">
    <source>
        <dbReference type="Proteomes" id="UP000571950"/>
    </source>
</evidence>
<dbReference type="InterPro" id="IPR008920">
    <property type="entry name" value="TF_FadR/GntR_C"/>
</dbReference>
<dbReference type="EMBL" id="JACIDT010000006">
    <property type="protein sequence ID" value="MBB3926384.1"/>
    <property type="molecule type" value="Genomic_DNA"/>
</dbReference>